<feature type="transmembrane region" description="Helical" evidence="1">
    <location>
        <begin position="6"/>
        <end position="26"/>
    </location>
</feature>
<keyword evidence="1" id="KW-0472">Membrane</keyword>
<keyword evidence="3" id="KW-1185">Reference proteome</keyword>
<keyword evidence="1" id="KW-0812">Transmembrane</keyword>
<evidence type="ECO:0000313" key="2">
    <source>
        <dbReference type="EMBL" id="ALP92924.1"/>
    </source>
</evidence>
<name>A0A0S2W0P6_9FIRM</name>
<evidence type="ECO:0000313" key="3">
    <source>
        <dbReference type="Proteomes" id="UP000064844"/>
    </source>
</evidence>
<keyword evidence="1" id="KW-1133">Transmembrane helix</keyword>
<gene>
    <name evidence="2" type="ORF">IB211_00529c</name>
</gene>
<reference evidence="3" key="2">
    <citation type="submission" date="2015-04" db="EMBL/GenBank/DDBJ databases">
        <title>A butyrogenic pathway from the amino acid lysine in a human gut commensal.</title>
        <authorList>
            <person name="de Vos W.M."/>
            <person name="Bui N.T.P."/>
            <person name="Plugge C.M."/>
            <person name="Ritari J."/>
        </authorList>
    </citation>
    <scope>NUCLEOTIDE SEQUENCE [LARGE SCALE GENOMIC DNA]</scope>
    <source>
        <strain evidence="3">AF211</strain>
    </source>
</reference>
<dbReference type="STRING" id="1297617.IB211_00529c"/>
<dbReference type="eggNOG" id="ENOG5033GEC">
    <property type="taxonomic scope" value="Bacteria"/>
</dbReference>
<dbReference type="EMBL" id="CP011307">
    <property type="protein sequence ID" value="ALP92924.1"/>
    <property type="molecule type" value="Genomic_DNA"/>
</dbReference>
<reference evidence="2 3" key="1">
    <citation type="journal article" date="2015" name="Nat. Commun.">
        <title>Production of butyrate from lysine and the Amadori product fructoselysine by a human gut commensal.</title>
        <authorList>
            <person name="Bui T.P."/>
            <person name="Ritari J."/>
            <person name="Boeren S."/>
            <person name="de Waard P."/>
            <person name="Plugge C.M."/>
            <person name="de Vos W.M."/>
        </authorList>
    </citation>
    <scope>NUCLEOTIDE SEQUENCE [LARGE SCALE GENOMIC DNA]</scope>
    <source>
        <strain evidence="2 3">AF211</strain>
    </source>
</reference>
<evidence type="ECO:0008006" key="4">
    <source>
        <dbReference type="Google" id="ProtNLM"/>
    </source>
</evidence>
<dbReference type="AlphaFoldDB" id="A0A0S2W0P6"/>
<proteinExistence type="predicted"/>
<dbReference type="Proteomes" id="UP000064844">
    <property type="component" value="Chromosome"/>
</dbReference>
<sequence>MLHAVLEIFLSLLAVFGLFSLGWLAFGRILAPRDFYAPAYAVVPARGDGAALEQTVRALLWLRAGELRRYTVVIADDGLDPLGRAVANALVSREPRVILCPMGALTEYLV</sequence>
<dbReference type="RefSeq" id="WP_227151820.1">
    <property type="nucleotide sequence ID" value="NZ_CALICV010000010.1"/>
</dbReference>
<protein>
    <recommendedName>
        <fullName evidence="4">Glycosyl transferase family 2</fullName>
    </recommendedName>
</protein>
<accession>A0A0S2W0P6</accession>
<dbReference type="KEGG" id="ibu:IB211_00529c"/>
<organism evidence="2 3">
    <name type="scientific">Intestinimonas butyriciproducens</name>
    <dbReference type="NCBI Taxonomy" id="1297617"/>
    <lineage>
        <taxon>Bacteria</taxon>
        <taxon>Bacillati</taxon>
        <taxon>Bacillota</taxon>
        <taxon>Clostridia</taxon>
        <taxon>Eubacteriales</taxon>
        <taxon>Intestinimonas</taxon>
    </lineage>
</organism>
<evidence type="ECO:0000256" key="1">
    <source>
        <dbReference type="SAM" id="Phobius"/>
    </source>
</evidence>